<dbReference type="EMBL" id="BTSY01000007">
    <property type="protein sequence ID" value="GMT35784.1"/>
    <property type="molecule type" value="Genomic_DNA"/>
</dbReference>
<name>A0AAV5X1W8_9BILA</name>
<accession>A0AAV5X1W8</accession>
<dbReference type="AlphaFoldDB" id="A0AAV5X1W8"/>
<keyword evidence="2" id="KW-1185">Reference proteome</keyword>
<feature type="non-terminal residue" evidence="1">
    <location>
        <position position="1"/>
    </location>
</feature>
<dbReference type="Proteomes" id="UP001432322">
    <property type="component" value="Unassembled WGS sequence"/>
</dbReference>
<evidence type="ECO:0008006" key="3">
    <source>
        <dbReference type="Google" id="ProtNLM"/>
    </source>
</evidence>
<protein>
    <recommendedName>
        <fullName evidence="3">Lipocalin/cytosolic fatty-acid binding domain-containing protein</fullName>
    </recommendedName>
</protein>
<evidence type="ECO:0000313" key="1">
    <source>
        <dbReference type="EMBL" id="GMT35784.1"/>
    </source>
</evidence>
<reference evidence="1" key="1">
    <citation type="submission" date="2023-10" db="EMBL/GenBank/DDBJ databases">
        <title>Genome assembly of Pristionchus species.</title>
        <authorList>
            <person name="Yoshida K."/>
            <person name="Sommer R.J."/>
        </authorList>
    </citation>
    <scope>NUCLEOTIDE SEQUENCE</scope>
    <source>
        <strain evidence="1">RS5133</strain>
    </source>
</reference>
<gene>
    <name evidence="1" type="ORF">PFISCL1PPCAC_27081</name>
</gene>
<proteinExistence type="predicted"/>
<organism evidence="1 2">
    <name type="scientific">Pristionchus fissidentatus</name>
    <dbReference type="NCBI Taxonomy" id="1538716"/>
    <lineage>
        <taxon>Eukaryota</taxon>
        <taxon>Metazoa</taxon>
        <taxon>Ecdysozoa</taxon>
        <taxon>Nematoda</taxon>
        <taxon>Chromadorea</taxon>
        <taxon>Rhabditida</taxon>
        <taxon>Rhabditina</taxon>
        <taxon>Diplogasteromorpha</taxon>
        <taxon>Diplogasteroidea</taxon>
        <taxon>Neodiplogasteridae</taxon>
        <taxon>Pristionchus</taxon>
    </lineage>
</organism>
<comment type="caution">
    <text evidence="1">The sequence shown here is derived from an EMBL/GenBank/DDBJ whole genome shotgun (WGS) entry which is preliminary data.</text>
</comment>
<sequence>CECIQVSQERMVGRWVPALASPSVITRIEEAMGVLLDEDSVAPTCAKIEFSVPRYQKNIGANSAKMTASFKTQTNSQLTKLRGNAVSADNRSIEIKLNDLHGNNISAPFCILKAEGRTVYDYLVVVNSQGPCNEAVLLVRDPDAFFDGDNSELIAYFKHMINRKELEPLEAVSFSNDCT</sequence>
<feature type="non-terminal residue" evidence="1">
    <location>
        <position position="179"/>
    </location>
</feature>
<evidence type="ECO:0000313" key="2">
    <source>
        <dbReference type="Proteomes" id="UP001432322"/>
    </source>
</evidence>